<dbReference type="SUPFAM" id="SSF47384">
    <property type="entry name" value="Homodimeric domain of signal transducing histidine kinase"/>
    <property type="match status" value="1"/>
</dbReference>
<sequence>MALVVQLIYLPDIPLLTAAICLGGIVLAFASRWALSPLKKEIQALNHHAQNLQDGSFNTSANQLRVRELGPLANTLNSMSVKLQKERGTLYQRELLLDTVLQSSPTAFILTDANENVLMVNPAACQLINTGKSFVGSKLSAVVANQAELAKALSKQRQGLVRLHDETVWHISANHFQLNHKLHWLYLIKPLTREIRREELTAWKKLLRIIGHELNNTLAPLSSLAFSGQQRAQELNQSELAQFFDTINERSRELNDFVQAYISFAKLPPPILEVMNWPRLINQLQDLYEFELEGELPALEWRADRKQFQQMLVNLLKNAHESGSPPEQIFLLFSESKQQLTISLRDAGGGMNDEALENALIPFYTSKNMGSGIGLTLSRDIIEAHNGAISLHNRPPGLEIIITLPKA</sequence>
<dbReference type="SUPFAM" id="SSF55785">
    <property type="entry name" value="PYP-like sensor domain (PAS domain)"/>
    <property type="match status" value="1"/>
</dbReference>
<dbReference type="Pfam" id="PF13188">
    <property type="entry name" value="PAS_8"/>
    <property type="match status" value="1"/>
</dbReference>
<evidence type="ECO:0000256" key="12">
    <source>
        <dbReference type="ARBA" id="ARBA00023136"/>
    </source>
</evidence>
<dbReference type="Gene3D" id="1.10.287.130">
    <property type="match status" value="1"/>
</dbReference>
<evidence type="ECO:0000256" key="7">
    <source>
        <dbReference type="ARBA" id="ARBA00022741"/>
    </source>
</evidence>
<dbReference type="GO" id="GO:0016020">
    <property type="term" value="C:membrane"/>
    <property type="evidence" value="ECO:0007669"/>
    <property type="project" value="UniProtKB-SubCell"/>
</dbReference>
<dbReference type="GO" id="GO:0000156">
    <property type="term" value="F:phosphorelay response regulator activity"/>
    <property type="evidence" value="ECO:0007669"/>
    <property type="project" value="TreeGrafter"/>
</dbReference>
<feature type="transmembrane region" description="Helical" evidence="13">
    <location>
        <begin position="13"/>
        <end position="35"/>
    </location>
</feature>
<keyword evidence="17" id="KW-1185">Reference proteome</keyword>
<dbReference type="InterPro" id="IPR036890">
    <property type="entry name" value="HATPase_C_sf"/>
</dbReference>
<dbReference type="Gene3D" id="6.10.340.10">
    <property type="match status" value="1"/>
</dbReference>
<comment type="caution">
    <text evidence="16">The sequence shown here is derived from an EMBL/GenBank/DDBJ whole genome shotgun (WGS) entry which is preliminary data.</text>
</comment>
<dbReference type="InterPro" id="IPR000014">
    <property type="entry name" value="PAS"/>
</dbReference>
<evidence type="ECO:0000256" key="3">
    <source>
        <dbReference type="ARBA" id="ARBA00012438"/>
    </source>
</evidence>
<comment type="catalytic activity">
    <reaction evidence="1">
        <text>ATP + protein L-histidine = ADP + protein N-phospho-L-histidine.</text>
        <dbReference type="EC" id="2.7.13.3"/>
    </reaction>
</comment>
<organism evidence="16 17">
    <name type="scientific">Aliidiomarina shirensis</name>
    <dbReference type="NCBI Taxonomy" id="1048642"/>
    <lineage>
        <taxon>Bacteria</taxon>
        <taxon>Pseudomonadati</taxon>
        <taxon>Pseudomonadota</taxon>
        <taxon>Gammaproteobacteria</taxon>
        <taxon>Alteromonadales</taxon>
        <taxon>Idiomarinaceae</taxon>
        <taxon>Aliidiomarina</taxon>
    </lineage>
</organism>
<dbReference type="InterPro" id="IPR004358">
    <property type="entry name" value="Sig_transdc_His_kin-like_C"/>
</dbReference>
<dbReference type="SMART" id="SM00091">
    <property type="entry name" value="PAS"/>
    <property type="match status" value="1"/>
</dbReference>
<reference evidence="17" key="1">
    <citation type="journal article" date="2018" name="Front. Microbiol.">
        <title>Genome-Based Analysis Reveals the Taxonomy and Diversity of the Family Idiomarinaceae.</title>
        <authorList>
            <person name="Liu Y."/>
            <person name="Lai Q."/>
            <person name="Shao Z."/>
        </authorList>
    </citation>
    <scope>NUCLEOTIDE SEQUENCE [LARGE SCALE GENOMIC DNA]</scope>
    <source>
        <strain evidence="17">AIS</strain>
    </source>
</reference>
<dbReference type="InterPro" id="IPR036097">
    <property type="entry name" value="HisK_dim/P_sf"/>
</dbReference>
<feature type="domain" description="Histidine kinase" evidence="14">
    <location>
        <begin position="209"/>
        <end position="407"/>
    </location>
</feature>
<dbReference type="PROSITE" id="PS50109">
    <property type="entry name" value="HIS_KIN"/>
    <property type="match status" value="1"/>
</dbReference>
<dbReference type="GO" id="GO:0000155">
    <property type="term" value="F:phosphorelay sensor kinase activity"/>
    <property type="evidence" value="ECO:0007669"/>
    <property type="project" value="InterPro"/>
</dbReference>
<keyword evidence="5" id="KW-0808">Transferase</keyword>
<dbReference type="InterPro" id="IPR003660">
    <property type="entry name" value="HAMP_dom"/>
</dbReference>
<keyword evidence="12 13" id="KW-0472">Membrane</keyword>
<dbReference type="PANTHER" id="PTHR42878">
    <property type="entry name" value="TWO-COMPONENT HISTIDINE KINASE"/>
    <property type="match status" value="1"/>
</dbReference>
<accession>A0A432WQL0</accession>
<dbReference type="InterPro" id="IPR050351">
    <property type="entry name" value="BphY/WalK/GraS-like"/>
</dbReference>
<evidence type="ECO:0000259" key="15">
    <source>
        <dbReference type="PROSITE" id="PS50885"/>
    </source>
</evidence>
<dbReference type="Gene3D" id="3.30.565.10">
    <property type="entry name" value="Histidine kinase-like ATPase, C-terminal domain"/>
    <property type="match status" value="1"/>
</dbReference>
<evidence type="ECO:0000256" key="4">
    <source>
        <dbReference type="ARBA" id="ARBA00022553"/>
    </source>
</evidence>
<proteinExistence type="predicted"/>
<keyword evidence="8" id="KW-0418">Kinase</keyword>
<dbReference type="InterPro" id="IPR005467">
    <property type="entry name" value="His_kinase_dom"/>
</dbReference>
<keyword evidence="4" id="KW-0597">Phosphoprotein</keyword>
<evidence type="ECO:0000313" key="17">
    <source>
        <dbReference type="Proteomes" id="UP000286934"/>
    </source>
</evidence>
<dbReference type="EC" id="2.7.13.3" evidence="3"/>
<gene>
    <name evidence="16" type="ORF">CWE13_10525</name>
</gene>
<evidence type="ECO:0000256" key="9">
    <source>
        <dbReference type="ARBA" id="ARBA00022840"/>
    </source>
</evidence>
<evidence type="ECO:0000256" key="11">
    <source>
        <dbReference type="ARBA" id="ARBA00023012"/>
    </source>
</evidence>
<evidence type="ECO:0000259" key="14">
    <source>
        <dbReference type="PROSITE" id="PS50109"/>
    </source>
</evidence>
<dbReference type="EMBL" id="PIPP01000005">
    <property type="protein sequence ID" value="RUO36048.1"/>
    <property type="molecule type" value="Genomic_DNA"/>
</dbReference>
<evidence type="ECO:0000256" key="13">
    <source>
        <dbReference type="SAM" id="Phobius"/>
    </source>
</evidence>
<dbReference type="Pfam" id="PF00672">
    <property type="entry name" value="HAMP"/>
    <property type="match status" value="1"/>
</dbReference>
<feature type="domain" description="HAMP" evidence="15">
    <location>
        <begin position="36"/>
        <end position="88"/>
    </location>
</feature>
<evidence type="ECO:0000313" key="16">
    <source>
        <dbReference type="EMBL" id="RUO36048.1"/>
    </source>
</evidence>
<dbReference type="InterPro" id="IPR003594">
    <property type="entry name" value="HATPase_dom"/>
</dbReference>
<dbReference type="GO" id="GO:0005524">
    <property type="term" value="F:ATP binding"/>
    <property type="evidence" value="ECO:0007669"/>
    <property type="project" value="UniProtKB-KW"/>
</dbReference>
<dbReference type="Pfam" id="PF02518">
    <property type="entry name" value="HATPase_c"/>
    <property type="match status" value="1"/>
</dbReference>
<evidence type="ECO:0000256" key="8">
    <source>
        <dbReference type="ARBA" id="ARBA00022777"/>
    </source>
</evidence>
<dbReference type="SUPFAM" id="SSF55874">
    <property type="entry name" value="ATPase domain of HSP90 chaperone/DNA topoisomerase II/histidine kinase"/>
    <property type="match status" value="1"/>
</dbReference>
<protein>
    <recommendedName>
        <fullName evidence="3">histidine kinase</fullName>
        <ecNumber evidence="3">2.7.13.3</ecNumber>
    </recommendedName>
</protein>
<evidence type="ECO:0000256" key="10">
    <source>
        <dbReference type="ARBA" id="ARBA00022989"/>
    </source>
</evidence>
<dbReference type="GO" id="GO:0030295">
    <property type="term" value="F:protein kinase activator activity"/>
    <property type="evidence" value="ECO:0007669"/>
    <property type="project" value="TreeGrafter"/>
</dbReference>
<evidence type="ECO:0000256" key="6">
    <source>
        <dbReference type="ARBA" id="ARBA00022692"/>
    </source>
</evidence>
<dbReference type="PANTHER" id="PTHR42878:SF7">
    <property type="entry name" value="SENSOR HISTIDINE KINASE GLRK"/>
    <property type="match status" value="1"/>
</dbReference>
<keyword evidence="6 13" id="KW-0812">Transmembrane</keyword>
<keyword evidence="9 16" id="KW-0067">ATP-binding</keyword>
<name>A0A432WQL0_9GAMM</name>
<dbReference type="PRINTS" id="PR00344">
    <property type="entry name" value="BCTRLSENSOR"/>
</dbReference>
<dbReference type="Proteomes" id="UP000286934">
    <property type="component" value="Unassembled WGS sequence"/>
</dbReference>
<evidence type="ECO:0000256" key="2">
    <source>
        <dbReference type="ARBA" id="ARBA00004141"/>
    </source>
</evidence>
<keyword evidence="10 13" id="KW-1133">Transmembrane helix</keyword>
<dbReference type="SMART" id="SM00387">
    <property type="entry name" value="HATPase_c"/>
    <property type="match status" value="1"/>
</dbReference>
<dbReference type="PROSITE" id="PS50885">
    <property type="entry name" value="HAMP"/>
    <property type="match status" value="1"/>
</dbReference>
<evidence type="ECO:0000256" key="5">
    <source>
        <dbReference type="ARBA" id="ARBA00022679"/>
    </source>
</evidence>
<dbReference type="Gene3D" id="3.30.450.20">
    <property type="entry name" value="PAS domain"/>
    <property type="match status" value="1"/>
</dbReference>
<keyword evidence="7" id="KW-0547">Nucleotide-binding</keyword>
<dbReference type="GO" id="GO:0007234">
    <property type="term" value="P:osmosensory signaling via phosphorelay pathway"/>
    <property type="evidence" value="ECO:0007669"/>
    <property type="project" value="TreeGrafter"/>
</dbReference>
<dbReference type="CDD" id="cd06225">
    <property type="entry name" value="HAMP"/>
    <property type="match status" value="1"/>
</dbReference>
<keyword evidence="11" id="KW-0902">Two-component regulatory system</keyword>
<evidence type="ECO:0000256" key="1">
    <source>
        <dbReference type="ARBA" id="ARBA00000085"/>
    </source>
</evidence>
<comment type="subcellular location">
    <subcellularLocation>
        <location evidence="2">Membrane</location>
        <topology evidence="2">Multi-pass membrane protein</topology>
    </subcellularLocation>
</comment>
<dbReference type="OrthoDB" id="1931120at2"/>
<dbReference type="AlphaFoldDB" id="A0A432WQL0"/>
<dbReference type="InterPro" id="IPR035965">
    <property type="entry name" value="PAS-like_dom_sf"/>
</dbReference>